<keyword evidence="3" id="KW-1185">Reference proteome</keyword>
<dbReference type="InterPro" id="IPR008269">
    <property type="entry name" value="Lon_proteolytic"/>
</dbReference>
<accession>A0A939E029</accession>
<protein>
    <submittedName>
        <fullName evidence="2">PDZ domain-containing protein</fullName>
    </submittedName>
</protein>
<feature type="domain" description="Lon proteolytic" evidence="1">
    <location>
        <begin position="249"/>
        <end position="317"/>
    </location>
</feature>
<evidence type="ECO:0000313" key="2">
    <source>
        <dbReference type="EMBL" id="MBN9644439.1"/>
    </source>
</evidence>
<dbReference type="Gene3D" id="3.30.230.10">
    <property type="match status" value="1"/>
</dbReference>
<dbReference type="GO" id="GO:0030163">
    <property type="term" value="P:protein catabolic process"/>
    <property type="evidence" value="ECO:0007669"/>
    <property type="project" value="InterPro"/>
</dbReference>
<sequence>MKRRTATVVYGAIPVVVLALAAGADSLPVVGDSLRVPYAAEGPGPTYNVLGDYEGEPIIEITGAPTGATSGHLNMTTVSVVHNMTLMQALHRWATTDDTFVPLDQIIPPGQTVEDVRETSTIQFNLSEAKATTAALTYVGKPVETFAAGTVDGSAASGVIAEGDVIVSVDGEKVSSPLEVTELVRRRKPGEQIHMRVREEKTGTEKDVEFTLGRHSTGSGTSVAFAGIQLGARPADGMEVTFNLSGVGGPSAGLIFTLALIDKLDDRELTGGAFIAGTGTIDYDGTVGMIGGISHKVEAAVNAGADVFLAPTGNCAEAVAKPHGQMLVLKADDLADAVNQIEAFKKGSGYTTCEQSLDS</sequence>
<name>A0A939E029_9CORY</name>
<evidence type="ECO:0000313" key="3">
    <source>
        <dbReference type="Proteomes" id="UP000664332"/>
    </source>
</evidence>
<dbReference type="Proteomes" id="UP000664332">
    <property type="component" value="Unassembled WGS sequence"/>
</dbReference>
<evidence type="ECO:0000259" key="1">
    <source>
        <dbReference type="Pfam" id="PF05362"/>
    </source>
</evidence>
<dbReference type="Pfam" id="PF05362">
    <property type="entry name" value="Lon_C"/>
    <property type="match status" value="1"/>
</dbReference>
<organism evidence="2 3">
    <name type="scientific">Corynebacterium mendelii</name>
    <dbReference type="NCBI Taxonomy" id="2765362"/>
    <lineage>
        <taxon>Bacteria</taxon>
        <taxon>Bacillati</taxon>
        <taxon>Actinomycetota</taxon>
        <taxon>Actinomycetes</taxon>
        <taxon>Mycobacteriales</taxon>
        <taxon>Corynebacteriaceae</taxon>
        <taxon>Corynebacterium</taxon>
    </lineage>
</organism>
<dbReference type="GO" id="GO:0004252">
    <property type="term" value="F:serine-type endopeptidase activity"/>
    <property type="evidence" value="ECO:0007669"/>
    <property type="project" value="InterPro"/>
</dbReference>
<dbReference type="InterPro" id="IPR020568">
    <property type="entry name" value="Ribosomal_Su5_D2-typ_SF"/>
</dbReference>
<dbReference type="GO" id="GO:0005524">
    <property type="term" value="F:ATP binding"/>
    <property type="evidence" value="ECO:0007669"/>
    <property type="project" value="InterPro"/>
</dbReference>
<proteinExistence type="predicted"/>
<comment type="caution">
    <text evidence="2">The sequence shown here is derived from an EMBL/GenBank/DDBJ whole genome shotgun (WGS) entry which is preliminary data.</text>
</comment>
<dbReference type="InterPro" id="IPR014721">
    <property type="entry name" value="Ribsml_uS5_D2-typ_fold_subgr"/>
</dbReference>
<dbReference type="RefSeq" id="WP_207278931.1">
    <property type="nucleotide sequence ID" value="NZ_JAFLEQ010000014.1"/>
</dbReference>
<dbReference type="GO" id="GO:0006508">
    <property type="term" value="P:proteolysis"/>
    <property type="evidence" value="ECO:0007669"/>
    <property type="project" value="InterPro"/>
</dbReference>
<dbReference type="GO" id="GO:0004176">
    <property type="term" value="F:ATP-dependent peptidase activity"/>
    <property type="evidence" value="ECO:0007669"/>
    <property type="project" value="InterPro"/>
</dbReference>
<dbReference type="InterPro" id="IPR036034">
    <property type="entry name" value="PDZ_sf"/>
</dbReference>
<dbReference type="AlphaFoldDB" id="A0A939E029"/>
<dbReference type="EMBL" id="JAFLEQ010000014">
    <property type="protein sequence ID" value="MBN9644439.1"/>
    <property type="molecule type" value="Genomic_DNA"/>
</dbReference>
<dbReference type="SUPFAM" id="SSF54211">
    <property type="entry name" value="Ribosomal protein S5 domain 2-like"/>
    <property type="match status" value="1"/>
</dbReference>
<dbReference type="Gene3D" id="2.30.42.10">
    <property type="match status" value="1"/>
</dbReference>
<gene>
    <name evidence="2" type="ORF">JZY06_07420</name>
</gene>
<dbReference type="PANTHER" id="PTHR10046">
    <property type="entry name" value="ATP DEPENDENT LON PROTEASE FAMILY MEMBER"/>
    <property type="match status" value="1"/>
</dbReference>
<reference evidence="2" key="1">
    <citation type="submission" date="2021-03" db="EMBL/GenBank/DDBJ databases">
        <authorList>
            <person name="Sun Q."/>
        </authorList>
    </citation>
    <scope>NUCLEOTIDE SEQUENCE</scope>
    <source>
        <strain evidence="2">CCM 8862</strain>
    </source>
</reference>
<dbReference type="InterPro" id="IPR027065">
    <property type="entry name" value="Lon_Prtase"/>
</dbReference>
<dbReference type="SUPFAM" id="SSF50156">
    <property type="entry name" value="PDZ domain-like"/>
    <property type="match status" value="1"/>
</dbReference>